<evidence type="ECO:0000313" key="2">
    <source>
        <dbReference type="EMBL" id="HEN42624.1"/>
    </source>
</evidence>
<organism evidence="2">
    <name type="scientific">Geobacter metallireducens</name>
    <dbReference type="NCBI Taxonomy" id="28232"/>
    <lineage>
        <taxon>Bacteria</taxon>
        <taxon>Pseudomonadati</taxon>
        <taxon>Thermodesulfobacteriota</taxon>
        <taxon>Desulfuromonadia</taxon>
        <taxon>Geobacterales</taxon>
        <taxon>Geobacteraceae</taxon>
        <taxon>Geobacter</taxon>
    </lineage>
</organism>
<sequence length="226" mass="23657">MKRKIILAVAASVVALLPVVAQAAAKLIVKDAQGVNDKFVVTDGGRVGVGVTTPEAGLHIKAAAYPDNAIRVEGNETSQGGGFLAYNKRTSGLPLANDRLGFFLFGSFNGTTPLHTAGVETRAEAAWTASSTPTYFSFTTTPTNQTVRYERIRITGAGNVGIGTTTPTQKLEVAGGVRLNTGATKPTCDSSVRGTVWFAQGGVGVADTLEVCAKDGSENYAWRKIY</sequence>
<protein>
    <submittedName>
        <fullName evidence="2">Uncharacterized protein</fullName>
    </submittedName>
</protein>
<evidence type="ECO:0000256" key="1">
    <source>
        <dbReference type="SAM" id="SignalP"/>
    </source>
</evidence>
<comment type="caution">
    <text evidence="2">The sequence shown here is derived from an EMBL/GenBank/DDBJ whole genome shotgun (WGS) entry which is preliminary data.</text>
</comment>
<keyword evidence="1" id="KW-0732">Signal</keyword>
<proteinExistence type="predicted"/>
<feature type="signal peptide" evidence="1">
    <location>
        <begin position="1"/>
        <end position="23"/>
    </location>
</feature>
<dbReference type="AlphaFoldDB" id="A0A831XEN6"/>
<name>A0A831XEN6_GEOME</name>
<gene>
    <name evidence="2" type="ORF">ENQ87_09650</name>
</gene>
<accession>A0A831XEN6</accession>
<dbReference type="EMBL" id="DSOV01000043">
    <property type="protein sequence ID" value="HEN42624.1"/>
    <property type="molecule type" value="Genomic_DNA"/>
</dbReference>
<feature type="chain" id="PRO_5032807367" evidence="1">
    <location>
        <begin position="24"/>
        <end position="226"/>
    </location>
</feature>
<reference evidence="2" key="1">
    <citation type="journal article" date="2020" name="mSystems">
        <title>Genome- and Community-Level Interaction Insights into Carbon Utilization and Element Cycling Functions of Hydrothermarchaeota in Hydrothermal Sediment.</title>
        <authorList>
            <person name="Zhou Z."/>
            <person name="Liu Y."/>
            <person name="Xu W."/>
            <person name="Pan J."/>
            <person name="Luo Z.H."/>
            <person name="Li M."/>
        </authorList>
    </citation>
    <scope>NUCLEOTIDE SEQUENCE [LARGE SCALE GENOMIC DNA]</scope>
    <source>
        <strain evidence="2">SpSt-349</strain>
    </source>
</reference>